<name>A0ABD2Z3Q6_9GENT</name>
<evidence type="ECO:0000313" key="4">
    <source>
        <dbReference type="EMBL" id="KAL3514115.1"/>
    </source>
</evidence>
<dbReference type="Gene3D" id="1.10.238.10">
    <property type="entry name" value="EF-hand"/>
    <property type="match status" value="1"/>
</dbReference>
<dbReference type="SMART" id="SM00028">
    <property type="entry name" value="TPR"/>
    <property type="match status" value="7"/>
</dbReference>
<dbReference type="InterPro" id="IPR019734">
    <property type="entry name" value="TPR_rpt"/>
</dbReference>
<dbReference type="Pfam" id="PF13414">
    <property type="entry name" value="TPR_11"/>
    <property type="match status" value="1"/>
</dbReference>
<keyword evidence="2" id="KW-0802">TPR repeat</keyword>
<evidence type="ECO:0000256" key="2">
    <source>
        <dbReference type="PROSITE-ProRule" id="PRU00339"/>
    </source>
</evidence>
<dbReference type="AlphaFoldDB" id="A0ABD2Z3Q6"/>
<sequence>MDYRLEKVEIIFHKFDANQDGCLNREEMKALVTAVNPRVKFTNQQMKVILDEVFKIYKQFINDEEKGLTLDGLLRSYKDGAGDINRDFDALGLELNPTPVAEDQAIESNDTWTLAEDQAIEFNDTWTLTEDRAIKFNDTWTLTEDRAPEISEKRVLWEELDDNYAAFVKQWGVLRLRADATSSKEEAFDRHMAMAKVLYDNHLYIEAFISFQRACELQPTHIIPWFRLGCCLYQLGRHEEAKGEFFQALKAAMAGVRSSDYYLLPQIHVNLGIVFQQEGMFLTACDHYREASILCPTHFRAWKLLGGALLLVGEYKAAVMALEIALFLKSDLEDEHCYMVSALLAMGDQDKAIVYLEKAIDLNPHNVDALFNLGEVYMDKGSYHRACVGFTSVLNVSPNHWKAQLGRVVSLFGTGETEEAMKALKEALKIANRVELHDRIVYLKQLQKMWKGNGNGAWEEANYIIVESSKFKRTDESTTLRLELANALAIRHFQKISGMNRCDVELLKKQMSENYIPMSYFDCSLPEKCVSKGSVEGILCRLLSFLGPKPLVEAIKAINQKILCVLDESKSSRIDLGLFYALVAPLCKGPLDKRKRVAYYALLRQPGNEGSSKLRKTDAQSYIKLLRTVYNIPSDGANEMLEMNGETDTSMVSLTGFLAMFDDPDCGFGVMSTLLKLETGNRNGSYVCATCGYAIIGSRFKEIKSHFSLCSHCYSEGKVPSACQQEEYIFREYANRS</sequence>
<feature type="domain" description="EF-hand" evidence="3">
    <location>
        <begin position="3"/>
        <end position="38"/>
    </location>
</feature>
<dbReference type="SUPFAM" id="SSF47473">
    <property type="entry name" value="EF-hand"/>
    <property type="match status" value="1"/>
</dbReference>
<evidence type="ECO:0000313" key="5">
    <source>
        <dbReference type="Proteomes" id="UP001630127"/>
    </source>
</evidence>
<protein>
    <recommendedName>
        <fullName evidence="3">EF-hand domain-containing protein</fullName>
    </recommendedName>
</protein>
<keyword evidence="5" id="KW-1185">Reference proteome</keyword>
<accession>A0ABD2Z3Q6</accession>
<dbReference type="Pfam" id="PF13181">
    <property type="entry name" value="TPR_8"/>
    <property type="match status" value="1"/>
</dbReference>
<feature type="repeat" description="TPR" evidence="2">
    <location>
        <begin position="333"/>
        <end position="366"/>
    </location>
</feature>
<dbReference type="Proteomes" id="UP001630127">
    <property type="component" value="Unassembled WGS sequence"/>
</dbReference>
<gene>
    <name evidence="4" type="ORF">ACH5RR_026832</name>
</gene>
<comment type="caution">
    <text evidence="4">The sequence shown here is derived from an EMBL/GenBank/DDBJ whole genome shotgun (WGS) entry which is preliminary data.</text>
</comment>
<proteinExistence type="predicted"/>
<evidence type="ECO:0000259" key="3">
    <source>
        <dbReference type="PROSITE" id="PS50222"/>
    </source>
</evidence>
<dbReference type="PANTHER" id="PTHR45081">
    <property type="entry name" value="EF HAND FAMILY PROTEIN, PUTATIVE, EXPRESSED-RELATED"/>
    <property type="match status" value="1"/>
</dbReference>
<dbReference type="InterPro" id="IPR002048">
    <property type="entry name" value="EF_hand_dom"/>
</dbReference>
<dbReference type="PANTHER" id="PTHR45081:SF1">
    <property type="entry name" value="EF HAND FAMILY PROTEIN, PUTATIVE, EXPRESSED-RELATED"/>
    <property type="match status" value="1"/>
</dbReference>
<dbReference type="PROSITE" id="PS50005">
    <property type="entry name" value="TPR"/>
    <property type="match status" value="2"/>
</dbReference>
<dbReference type="InterPro" id="IPR011992">
    <property type="entry name" value="EF-hand-dom_pair"/>
</dbReference>
<dbReference type="Gene3D" id="1.25.40.10">
    <property type="entry name" value="Tetratricopeptide repeat domain"/>
    <property type="match status" value="2"/>
</dbReference>
<reference evidence="4 5" key="1">
    <citation type="submission" date="2024-11" db="EMBL/GenBank/DDBJ databases">
        <title>A near-complete genome assembly of Cinchona calisaya.</title>
        <authorList>
            <person name="Lian D.C."/>
            <person name="Zhao X.W."/>
            <person name="Wei L."/>
        </authorList>
    </citation>
    <scope>NUCLEOTIDE SEQUENCE [LARGE SCALE GENOMIC DNA]</scope>
    <source>
        <tissue evidence="4">Nenye</tissue>
    </source>
</reference>
<feature type="repeat" description="TPR" evidence="2">
    <location>
        <begin position="367"/>
        <end position="400"/>
    </location>
</feature>
<evidence type="ECO:0000256" key="1">
    <source>
        <dbReference type="ARBA" id="ARBA00022837"/>
    </source>
</evidence>
<keyword evidence="1" id="KW-0106">Calcium</keyword>
<dbReference type="EMBL" id="JBJUIK010000011">
    <property type="protein sequence ID" value="KAL3514115.1"/>
    <property type="molecule type" value="Genomic_DNA"/>
</dbReference>
<dbReference type="SUPFAM" id="SSF48452">
    <property type="entry name" value="TPR-like"/>
    <property type="match status" value="2"/>
</dbReference>
<dbReference type="PROSITE" id="PS00018">
    <property type="entry name" value="EF_HAND_1"/>
    <property type="match status" value="1"/>
</dbReference>
<dbReference type="PROSITE" id="PS50222">
    <property type="entry name" value="EF_HAND_2"/>
    <property type="match status" value="1"/>
</dbReference>
<dbReference type="InterPro" id="IPR018247">
    <property type="entry name" value="EF_Hand_1_Ca_BS"/>
</dbReference>
<organism evidence="4 5">
    <name type="scientific">Cinchona calisaya</name>
    <dbReference type="NCBI Taxonomy" id="153742"/>
    <lineage>
        <taxon>Eukaryota</taxon>
        <taxon>Viridiplantae</taxon>
        <taxon>Streptophyta</taxon>
        <taxon>Embryophyta</taxon>
        <taxon>Tracheophyta</taxon>
        <taxon>Spermatophyta</taxon>
        <taxon>Magnoliopsida</taxon>
        <taxon>eudicotyledons</taxon>
        <taxon>Gunneridae</taxon>
        <taxon>Pentapetalae</taxon>
        <taxon>asterids</taxon>
        <taxon>lamiids</taxon>
        <taxon>Gentianales</taxon>
        <taxon>Rubiaceae</taxon>
        <taxon>Cinchonoideae</taxon>
        <taxon>Cinchoneae</taxon>
        <taxon>Cinchona</taxon>
    </lineage>
</organism>
<dbReference type="InterPro" id="IPR011990">
    <property type="entry name" value="TPR-like_helical_dom_sf"/>
</dbReference>